<dbReference type="PROSITE" id="PS51397">
    <property type="entry name" value="WLM"/>
    <property type="match status" value="1"/>
</dbReference>
<comment type="caution">
    <text evidence="2">The sequence shown here is derived from an EMBL/GenBank/DDBJ whole genome shotgun (WGS) entry which is preliminary data.</text>
</comment>
<dbReference type="EMBL" id="BQMJ01000046">
    <property type="protein sequence ID" value="GJQ13649.1"/>
    <property type="molecule type" value="Genomic_DNA"/>
</dbReference>
<feature type="domain" description="WLM" evidence="1">
    <location>
        <begin position="8"/>
        <end position="208"/>
    </location>
</feature>
<organism evidence="2 3">
    <name type="scientific">Galdieria partita</name>
    <dbReference type="NCBI Taxonomy" id="83374"/>
    <lineage>
        <taxon>Eukaryota</taxon>
        <taxon>Rhodophyta</taxon>
        <taxon>Bangiophyceae</taxon>
        <taxon>Galdieriales</taxon>
        <taxon>Galdieriaceae</taxon>
        <taxon>Galdieria</taxon>
    </lineage>
</organism>
<gene>
    <name evidence="2" type="ORF">GpartN1_g5440.t1</name>
</gene>
<reference evidence="2" key="2">
    <citation type="submission" date="2022-01" db="EMBL/GenBank/DDBJ databases">
        <authorList>
            <person name="Hirooka S."/>
            <person name="Miyagishima S.Y."/>
        </authorList>
    </citation>
    <scope>NUCLEOTIDE SEQUENCE</scope>
    <source>
        <strain evidence="2">NBRC 102759</strain>
    </source>
</reference>
<name>A0A9C7PZW9_9RHOD</name>
<dbReference type="GO" id="GO:0008237">
    <property type="term" value="F:metallopeptidase activity"/>
    <property type="evidence" value="ECO:0007669"/>
    <property type="project" value="TreeGrafter"/>
</dbReference>
<protein>
    <recommendedName>
        <fullName evidence="1">WLM domain-containing protein</fullName>
    </recommendedName>
</protein>
<dbReference type="PANTHER" id="PTHR46622:SF1">
    <property type="entry name" value="DNA-DEPENDENT METALLOPROTEASE WSS1"/>
    <property type="match status" value="1"/>
</dbReference>
<dbReference type="OrthoDB" id="3105at2759"/>
<keyword evidence="3" id="KW-1185">Reference proteome</keyword>
<accession>A0A9C7PZW9</accession>
<proteinExistence type="predicted"/>
<evidence type="ECO:0000259" key="1">
    <source>
        <dbReference type="PROSITE" id="PS51397"/>
    </source>
</evidence>
<evidence type="ECO:0000313" key="2">
    <source>
        <dbReference type="EMBL" id="GJQ13649.1"/>
    </source>
</evidence>
<dbReference type="Proteomes" id="UP001061958">
    <property type="component" value="Unassembled WGS sequence"/>
</dbReference>
<evidence type="ECO:0000313" key="3">
    <source>
        <dbReference type="Proteomes" id="UP001061958"/>
    </source>
</evidence>
<dbReference type="InterPro" id="IPR053000">
    <property type="entry name" value="WSS1-like_metalloprotease"/>
</dbReference>
<dbReference type="InterPro" id="IPR013536">
    <property type="entry name" value="WLM_dom"/>
</dbReference>
<reference evidence="2" key="1">
    <citation type="journal article" date="2022" name="Proc. Natl. Acad. Sci. U.S.A.">
        <title>Life cycle and functional genomics of the unicellular red alga Galdieria for elucidating algal and plant evolution and industrial use.</title>
        <authorList>
            <person name="Hirooka S."/>
            <person name="Itabashi T."/>
            <person name="Ichinose T.M."/>
            <person name="Onuma R."/>
            <person name="Fujiwara T."/>
            <person name="Yamashita S."/>
            <person name="Jong L.W."/>
            <person name="Tomita R."/>
            <person name="Iwane A.H."/>
            <person name="Miyagishima S.Y."/>
        </authorList>
    </citation>
    <scope>NUCLEOTIDE SEQUENCE</scope>
    <source>
        <strain evidence="2">NBRC 102759</strain>
    </source>
</reference>
<sequence>MSYARSFKSTTPALCCFGKIETLCCFEDIGAKKLLENVAKSVQPVMMKRNWTVLLLSEFYPRNRNLYGLHINEGEEIRVRLREPENSKNLLPFESVVGTVLHELAHFVYRKHDKSFYSLLDQLTTEYEKSFFGFEGGNYNSDKGYRLGGKISKPRGLQERRNLLAQTVEKRLHRASLLCGSQKLGGSSPKSNASPKQMAALAAVRRMKDHKWCGTETSPLIGDICQAARNKY</sequence>
<dbReference type="Pfam" id="PF08325">
    <property type="entry name" value="WLM"/>
    <property type="match status" value="1"/>
</dbReference>
<dbReference type="GO" id="GO:0005634">
    <property type="term" value="C:nucleus"/>
    <property type="evidence" value="ECO:0007669"/>
    <property type="project" value="TreeGrafter"/>
</dbReference>
<dbReference type="Gene3D" id="3.30.2010.10">
    <property type="entry name" value="Metalloproteases ('zincins'), catalytic domain"/>
    <property type="match status" value="1"/>
</dbReference>
<dbReference type="AlphaFoldDB" id="A0A9C7PZW9"/>
<dbReference type="GO" id="GO:0006281">
    <property type="term" value="P:DNA repair"/>
    <property type="evidence" value="ECO:0007669"/>
    <property type="project" value="TreeGrafter"/>
</dbReference>
<dbReference type="PANTHER" id="PTHR46622">
    <property type="entry name" value="DNA-DEPENDENT METALLOPROTEASE WSS1"/>
    <property type="match status" value="1"/>
</dbReference>